<dbReference type="Proteomes" id="UP001223802">
    <property type="component" value="Chromosome"/>
</dbReference>
<reference evidence="2 3" key="1">
    <citation type="submission" date="2023-02" db="EMBL/GenBank/DDBJ databases">
        <title>Complete genome sequence of a novel bacterium Oceanimonas sp. NTOU-MSR1 isolated from marine coast sediment.</title>
        <authorList>
            <person name="Yang H.-T."/>
            <person name="Chen Y.-L."/>
            <person name="Ho Y.-N."/>
        </authorList>
    </citation>
    <scope>NUCLEOTIDE SEQUENCE [LARGE SCALE GENOMIC DNA]</scope>
    <source>
        <strain evidence="2 3">NTOU-MSR1</strain>
    </source>
</reference>
<dbReference type="KEGG" id="ope:PU634_09210"/>
<name>A0AA50QAL4_9GAMM</name>
<dbReference type="Gene3D" id="3.40.50.1820">
    <property type="entry name" value="alpha/beta hydrolase"/>
    <property type="match status" value="1"/>
</dbReference>
<evidence type="ECO:0000259" key="1">
    <source>
        <dbReference type="Pfam" id="PF00561"/>
    </source>
</evidence>
<dbReference type="PANTHER" id="PTHR43798">
    <property type="entry name" value="MONOACYLGLYCEROL LIPASE"/>
    <property type="match status" value="1"/>
</dbReference>
<proteinExistence type="predicted"/>
<dbReference type="AlphaFoldDB" id="A0AA50QAL4"/>
<accession>A0AA50QAL4</accession>
<dbReference type="InterPro" id="IPR000073">
    <property type="entry name" value="AB_hydrolase_1"/>
</dbReference>
<protein>
    <submittedName>
        <fullName evidence="2">Alpha/beta hydrolase</fullName>
    </submittedName>
</protein>
<dbReference type="EMBL" id="CP118224">
    <property type="protein sequence ID" value="WMC09307.1"/>
    <property type="molecule type" value="Genomic_DNA"/>
</dbReference>
<dbReference type="SUPFAM" id="SSF53474">
    <property type="entry name" value="alpha/beta-Hydrolases"/>
    <property type="match status" value="1"/>
</dbReference>
<evidence type="ECO:0000313" key="2">
    <source>
        <dbReference type="EMBL" id="WMC09307.1"/>
    </source>
</evidence>
<evidence type="ECO:0000313" key="3">
    <source>
        <dbReference type="Proteomes" id="UP001223802"/>
    </source>
</evidence>
<dbReference type="PRINTS" id="PR00111">
    <property type="entry name" value="ABHYDROLASE"/>
</dbReference>
<dbReference type="RefSeq" id="WP_306760509.1">
    <property type="nucleotide sequence ID" value="NZ_CP118224.1"/>
</dbReference>
<gene>
    <name evidence="2" type="ORF">PU634_09210</name>
</gene>
<sequence length="286" mass="31639">MNKPREFHIDVHGRRLAVVEWGDPNGIPLVALHGWLDNAASFTPLARRLPGVRLIAPDLAGHGRSDHRAPGQPYYIWDNVADVLALLDALELKQVALLGHSMGASVATLFAGAFPERVSRLFLLDGLVPHDYAADTLPEQLAAALEKAKRQRRRGPRFYPDFENAVTARMNSRWPVSREAARLLLARGMEQTAEGWLWRHDGALVLPSVVRLCEAQITAFVRRLSMPVWLMMATQGIGMARVAPWLDLIPGLELEVLDGGHHMHMDEQPAALIANRLLAGLGAEPR</sequence>
<keyword evidence="3" id="KW-1185">Reference proteome</keyword>
<dbReference type="GO" id="GO:0016020">
    <property type="term" value="C:membrane"/>
    <property type="evidence" value="ECO:0007669"/>
    <property type="project" value="TreeGrafter"/>
</dbReference>
<keyword evidence="2" id="KW-0378">Hydrolase</keyword>
<dbReference type="InterPro" id="IPR029058">
    <property type="entry name" value="AB_hydrolase_fold"/>
</dbReference>
<dbReference type="PANTHER" id="PTHR43798:SF33">
    <property type="entry name" value="HYDROLASE, PUTATIVE (AFU_ORTHOLOGUE AFUA_2G14860)-RELATED"/>
    <property type="match status" value="1"/>
</dbReference>
<dbReference type="Pfam" id="PF00561">
    <property type="entry name" value="Abhydrolase_1"/>
    <property type="match status" value="1"/>
</dbReference>
<dbReference type="GO" id="GO:0016787">
    <property type="term" value="F:hydrolase activity"/>
    <property type="evidence" value="ECO:0007669"/>
    <property type="project" value="UniProtKB-KW"/>
</dbReference>
<organism evidence="2 3">
    <name type="scientific">Oceanimonas pelagia</name>
    <dbReference type="NCBI Taxonomy" id="3028314"/>
    <lineage>
        <taxon>Bacteria</taxon>
        <taxon>Pseudomonadati</taxon>
        <taxon>Pseudomonadota</taxon>
        <taxon>Gammaproteobacteria</taxon>
        <taxon>Aeromonadales</taxon>
        <taxon>Aeromonadaceae</taxon>
        <taxon>Oceanimonas</taxon>
    </lineage>
</organism>
<feature type="domain" description="AB hydrolase-1" evidence="1">
    <location>
        <begin position="28"/>
        <end position="152"/>
    </location>
</feature>
<dbReference type="InterPro" id="IPR050266">
    <property type="entry name" value="AB_hydrolase_sf"/>
</dbReference>